<feature type="transmembrane region" description="Helical" evidence="1">
    <location>
        <begin position="27"/>
        <end position="55"/>
    </location>
</feature>
<dbReference type="EMBL" id="CAEKKB010000001">
    <property type="protein sequence ID" value="CAB4294478.1"/>
    <property type="molecule type" value="Genomic_DNA"/>
</dbReference>
<dbReference type="Proteomes" id="UP000507245">
    <property type="component" value="Unassembled WGS sequence"/>
</dbReference>
<evidence type="ECO:0000313" key="3">
    <source>
        <dbReference type="Proteomes" id="UP000507245"/>
    </source>
</evidence>
<evidence type="ECO:0000256" key="1">
    <source>
        <dbReference type="SAM" id="Phobius"/>
    </source>
</evidence>
<name>A0A6J5W8C1_PRUAR</name>
<evidence type="ECO:0000313" key="2">
    <source>
        <dbReference type="EMBL" id="CAB4294478.1"/>
    </source>
</evidence>
<keyword evidence="1" id="KW-0472">Membrane</keyword>
<gene>
    <name evidence="2" type="ORF">ORAREDHAP_LOCUS5272</name>
</gene>
<organism evidence="2 3">
    <name type="scientific">Prunus armeniaca</name>
    <name type="common">Apricot</name>
    <name type="synonym">Armeniaca vulgaris</name>
    <dbReference type="NCBI Taxonomy" id="36596"/>
    <lineage>
        <taxon>Eukaryota</taxon>
        <taxon>Viridiplantae</taxon>
        <taxon>Streptophyta</taxon>
        <taxon>Embryophyta</taxon>
        <taxon>Tracheophyta</taxon>
        <taxon>Spermatophyta</taxon>
        <taxon>Magnoliopsida</taxon>
        <taxon>eudicotyledons</taxon>
        <taxon>Gunneridae</taxon>
        <taxon>Pentapetalae</taxon>
        <taxon>rosids</taxon>
        <taxon>fabids</taxon>
        <taxon>Rosales</taxon>
        <taxon>Rosaceae</taxon>
        <taxon>Amygdaloideae</taxon>
        <taxon>Amygdaleae</taxon>
        <taxon>Prunus</taxon>
    </lineage>
</organism>
<dbReference type="AlphaFoldDB" id="A0A6J5W8C1"/>
<accession>A0A6J5W8C1</accession>
<sequence>MAIVLYTKNPTGKKLDIMTTESSKKALSLWVTMPLLVCLNLLSVLQINSFNFGLLTSVHLQFDRKFGEVDMRKFTLLAKGSYVLIITISSTPILDVSSCFT</sequence>
<keyword evidence="3" id="KW-1185">Reference proteome</keyword>
<reference evidence="3" key="1">
    <citation type="journal article" date="2020" name="Genome Biol.">
        <title>Gamete binning: chromosome-level and haplotype-resolved genome assembly enabled by high-throughput single-cell sequencing of gamete genomes.</title>
        <authorList>
            <person name="Campoy J.A."/>
            <person name="Sun H."/>
            <person name="Goel M."/>
            <person name="Jiao W.-B."/>
            <person name="Folz-Donahue K."/>
            <person name="Wang N."/>
            <person name="Rubio M."/>
            <person name="Liu C."/>
            <person name="Kukat C."/>
            <person name="Ruiz D."/>
            <person name="Huettel B."/>
            <person name="Schneeberger K."/>
        </authorList>
    </citation>
    <scope>NUCLEOTIDE SEQUENCE [LARGE SCALE GENOMIC DNA]</scope>
    <source>
        <strain evidence="3">cv. Rojo Pasion</strain>
    </source>
</reference>
<keyword evidence="1" id="KW-1133">Transmembrane helix</keyword>
<proteinExistence type="predicted"/>
<keyword evidence="1" id="KW-0812">Transmembrane</keyword>
<protein>
    <submittedName>
        <fullName evidence="2">Uncharacterized protein</fullName>
    </submittedName>
</protein>